<dbReference type="RefSeq" id="WP_125048068.1">
    <property type="nucleotide sequence ID" value="NZ_BHZC01000001.1"/>
</dbReference>
<dbReference type="GO" id="GO:0016301">
    <property type="term" value="F:kinase activity"/>
    <property type="evidence" value="ECO:0007669"/>
    <property type="project" value="UniProtKB-KW"/>
</dbReference>
<dbReference type="EMBL" id="BHZC01000001">
    <property type="protein sequence ID" value="GCD38979.1"/>
    <property type="molecule type" value="Genomic_DNA"/>
</dbReference>
<keyword evidence="2 5" id="KW-0418">Kinase</keyword>
<organism evidence="5 6">
    <name type="scientific">Streptomyces chrestomyceticus JCM 4735</name>
    <dbReference type="NCBI Taxonomy" id="1306181"/>
    <lineage>
        <taxon>Bacteria</taxon>
        <taxon>Bacillati</taxon>
        <taxon>Actinomycetota</taxon>
        <taxon>Actinomycetes</taxon>
        <taxon>Kitasatosporales</taxon>
        <taxon>Streptomycetaceae</taxon>
        <taxon>Streptomyces</taxon>
    </lineage>
</organism>
<feature type="domain" description="Carbohydrate kinase PfkB" evidence="4">
    <location>
        <begin position="7"/>
        <end position="323"/>
    </location>
</feature>
<proteinExistence type="predicted"/>
<feature type="region of interest" description="Disordered" evidence="3">
    <location>
        <begin position="209"/>
        <end position="229"/>
    </location>
</feature>
<dbReference type="InterPro" id="IPR029056">
    <property type="entry name" value="Ribokinase-like"/>
</dbReference>
<dbReference type="Proteomes" id="UP000287830">
    <property type="component" value="Unassembled WGS sequence"/>
</dbReference>
<evidence type="ECO:0000313" key="5">
    <source>
        <dbReference type="EMBL" id="GCD38979.1"/>
    </source>
</evidence>
<evidence type="ECO:0000256" key="2">
    <source>
        <dbReference type="ARBA" id="ARBA00022777"/>
    </source>
</evidence>
<evidence type="ECO:0000313" key="6">
    <source>
        <dbReference type="Proteomes" id="UP000287830"/>
    </source>
</evidence>
<dbReference type="GeneID" id="95625515"/>
<dbReference type="PROSITE" id="PS00584">
    <property type="entry name" value="PFKB_KINASES_2"/>
    <property type="match status" value="1"/>
</dbReference>
<dbReference type="InterPro" id="IPR002173">
    <property type="entry name" value="Carboh/pur_kinase_PfkB_CS"/>
</dbReference>
<sequence>MPRSFDLLVIGDANPDVVVGPVPPTLEYGQRERLVATGSLLLGGSAAITACGAARLGLRVAFAGRVGDDAAGAFVRTALAERGVDVTALATDPERPTPLTTVLTRGDDRAILTAPGCLAATGAQDVPDRLLADCRHVHAGSFFLMPRLARSLGDLFARARGHGAATSLDTNDDPAQRWDPELLGPVLKSTDVLLPNAAEARALAATLAPVSPAPGSPEGDGPECGPTSTAATDAAAAALARLGPLVVVKDGAAGALAHDGVTLTRTAAVPADPVDSVGAGDSFDAGFVAAVLHGLDLPAALSFAAACGALSTRAHGGTAAQPTWDQARAAALTTRPGSHA</sequence>
<evidence type="ECO:0000259" key="4">
    <source>
        <dbReference type="Pfam" id="PF00294"/>
    </source>
</evidence>
<dbReference type="PANTHER" id="PTHR10584:SF166">
    <property type="entry name" value="RIBOKINASE"/>
    <property type="match status" value="1"/>
</dbReference>
<comment type="caution">
    <text evidence="5">The sequence shown here is derived from an EMBL/GenBank/DDBJ whole genome shotgun (WGS) entry which is preliminary data.</text>
</comment>
<dbReference type="InterPro" id="IPR011611">
    <property type="entry name" value="PfkB_dom"/>
</dbReference>
<dbReference type="PANTHER" id="PTHR10584">
    <property type="entry name" value="SUGAR KINASE"/>
    <property type="match status" value="1"/>
</dbReference>
<evidence type="ECO:0000256" key="1">
    <source>
        <dbReference type="ARBA" id="ARBA00022679"/>
    </source>
</evidence>
<dbReference type="Gene3D" id="3.40.1190.20">
    <property type="match status" value="1"/>
</dbReference>
<dbReference type="Pfam" id="PF00294">
    <property type="entry name" value="PfkB"/>
    <property type="match status" value="1"/>
</dbReference>
<gene>
    <name evidence="5" type="ORF">OEIGOIKO_06799</name>
</gene>
<reference evidence="5 6" key="1">
    <citation type="submission" date="2018-11" db="EMBL/GenBank/DDBJ databases">
        <title>Whole genome sequence of Streptomyces chrestomyceticus NBRC 13444(T).</title>
        <authorList>
            <person name="Komaki H."/>
            <person name="Tamura T."/>
        </authorList>
    </citation>
    <scope>NUCLEOTIDE SEQUENCE [LARGE SCALE GENOMIC DNA]</scope>
    <source>
        <strain evidence="5 6">NBRC 13444</strain>
    </source>
</reference>
<dbReference type="AlphaFoldDB" id="A0A7U9Q415"/>
<keyword evidence="1" id="KW-0808">Transferase</keyword>
<name>A0A7U9Q415_9ACTN</name>
<accession>A0A7U9Q415</accession>
<evidence type="ECO:0000256" key="3">
    <source>
        <dbReference type="SAM" id="MobiDB-lite"/>
    </source>
</evidence>
<dbReference type="SUPFAM" id="SSF53613">
    <property type="entry name" value="Ribokinase-like"/>
    <property type="match status" value="1"/>
</dbReference>
<dbReference type="OrthoDB" id="7946249at2"/>
<protein>
    <submittedName>
        <fullName evidence="5">Carbohydrate kinase</fullName>
    </submittedName>
</protein>